<feature type="compositionally biased region" description="Acidic residues" evidence="1">
    <location>
        <begin position="367"/>
        <end position="378"/>
    </location>
</feature>
<feature type="compositionally biased region" description="Polar residues" evidence="1">
    <location>
        <begin position="204"/>
        <end position="230"/>
    </location>
</feature>
<proteinExistence type="predicted"/>
<gene>
    <name evidence="3" type="primary">LOC138929591</name>
</gene>
<dbReference type="GeneID" id="138929591"/>
<name>A0ABM4GQU4_DROKI</name>
<feature type="compositionally biased region" description="Low complexity" evidence="1">
    <location>
        <begin position="542"/>
        <end position="552"/>
    </location>
</feature>
<feature type="compositionally biased region" description="Polar residues" evidence="1">
    <location>
        <begin position="269"/>
        <end position="282"/>
    </location>
</feature>
<dbReference type="Proteomes" id="UP001652661">
    <property type="component" value="Unplaced"/>
</dbReference>
<reference evidence="3" key="1">
    <citation type="submission" date="2025-08" db="UniProtKB">
        <authorList>
            <consortium name="RefSeq"/>
        </authorList>
    </citation>
    <scope>IDENTIFICATION</scope>
    <source>
        <strain evidence="3">14028-0561.14</strain>
        <tissue evidence="3">Whole fly</tissue>
    </source>
</reference>
<accession>A0ABM4GQU4</accession>
<evidence type="ECO:0000313" key="3">
    <source>
        <dbReference type="RefSeq" id="XP_070145091.1"/>
    </source>
</evidence>
<feature type="compositionally biased region" description="Polar residues" evidence="1">
    <location>
        <begin position="51"/>
        <end position="63"/>
    </location>
</feature>
<feature type="compositionally biased region" description="Low complexity" evidence="1">
    <location>
        <begin position="237"/>
        <end position="258"/>
    </location>
</feature>
<feature type="region of interest" description="Disordered" evidence="1">
    <location>
        <begin position="1"/>
        <end position="63"/>
    </location>
</feature>
<evidence type="ECO:0000313" key="2">
    <source>
        <dbReference type="Proteomes" id="UP001652661"/>
    </source>
</evidence>
<sequence length="631" mass="68165">MTTPKARSMTATTRKTTPRTRRTQSNTSTITQHERTRCKQRTSNRDATHRPQATANKDTPASSRIQRTAALITRALHTAHDPEHGHITTNPDQDLVTMSSPRDDAWMGLALEDLLGGLQMGHRPQASVLAPLSVAGIRRRIPSAEQVDIPPDHRFGPIRVDTTPPRPRPTEAARAPADQGKQPDTDQGPPPLVPLQPPRAAPQTTGPSTRPHTGQLPTTPTGNKGQSPQAVLQAAAPSTRPHTGRTTTTASSPRATPRVALTATRARTGPTSTAPETHTVQATAPLVPSGAVAAPDPDDEVEAALRECLGDLPPDVLEEMAQGAEGLELEDLFGESPDEDGVELPMRPVSNPSADEPRTPSPQFLPEYEEISSDEGVEPEIIQISDSDDAEPDFRPPGTPPPAYEDIFGPGPYATSCPIPTCAASTPSQSPPTTSRGYHAAAAPRRTDGPTTSRLVDLTTNEDSANEDSTNERPAVAVPARPPLPTPDEYAAAVARRRAEELSDELGSSSAGPVQPTDPEPRPARDRPPTPAPARRGRRRSAPWADSPSGSSSEEELPPDRQDHARWLPVPDGWSTPNGTLPAALIRRIQQRLLIARRRARRYLEEEQGQRFRVQLNRDDHARVFLYPTRK</sequence>
<feature type="compositionally biased region" description="Basic and acidic residues" evidence="1">
    <location>
        <begin position="519"/>
        <end position="528"/>
    </location>
</feature>
<feature type="region of interest" description="Disordered" evidence="1">
    <location>
        <begin position="143"/>
        <end position="296"/>
    </location>
</feature>
<organism evidence="2 3">
    <name type="scientific">Drosophila kikkawai</name>
    <name type="common">Fruit fly</name>
    <dbReference type="NCBI Taxonomy" id="30033"/>
    <lineage>
        <taxon>Eukaryota</taxon>
        <taxon>Metazoa</taxon>
        <taxon>Ecdysozoa</taxon>
        <taxon>Arthropoda</taxon>
        <taxon>Hexapoda</taxon>
        <taxon>Insecta</taxon>
        <taxon>Pterygota</taxon>
        <taxon>Neoptera</taxon>
        <taxon>Endopterygota</taxon>
        <taxon>Diptera</taxon>
        <taxon>Brachycera</taxon>
        <taxon>Muscomorpha</taxon>
        <taxon>Ephydroidea</taxon>
        <taxon>Drosophilidae</taxon>
        <taxon>Drosophila</taxon>
        <taxon>Sophophora</taxon>
    </lineage>
</organism>
<feature type="compositionally biased region" description="Acidic residues" evidence="1">
    <location>
        <begin position="327"/>
        <end position="342"/>
    </location>
</feature>
<feature type="region of interest" description="Disordered" evidence="1">
    <location>
        <begin position="322"/>
        <end position="575"/>
    </location>
</feature>
<feature type="compositionally biased region" description="Polar residues" evidence="1">
    <location>
        <begin position="449"/>
        <end position="463"/>
    </location>
</feature>
<keyword evidence="2" id="KW-1185">Reference proteome</keyword>
<feature type="compositionally biased region" description="Pro residues" evidence="1">
    <location>
        <begin position="188"/>
        <end position="200"/>
    </location>
</feature>
<protein>
    <submittedName>
        <fullName evidence="3">NHS-like protein 3</fullName>
    </submittedName>
</protein>
<evidence type="ECO:0000256" key="1">
    <source>
        <dbReference type="SAM" id="MobiDB-lite"/>
    </source>
</evidence>
<feature type="compositionally biased region" description="Low complexity" evidence="1">
    <location>
        <begin position="420"/>
        <end position="435"/>
    </location>
</feature>
<dbReference type="RefSeq" id="XP_070145091.1">
    <property type="nucleotide sequence ID" value="XM_070288990.1"/>
</dbReference>
<feature type="compositionally biased region" description="Basic and acidic residues" evidence="1">
    <location>
        <begin position="32"/>
        <end position="49"/>
    </location>
</feature>